<keyword evidence="1" id="KW-0326">Glycosidase</keyword>
<evidence type="ECO:0000313" key="4">
    <source>
        <dbReference type="EMBL" id="CAF3645305.1"/>
    </source>
</evidence>
<dbReference type="GO" id="GO:0004553">
    <property type="term" value="F:hydrolase activity, hydrolyzing O-glycosyl compounds"/>
    <property type="evidence" value="ECO:0007669"/>
    <property type="project" value="InterPro"/>
</dbReference>
<dbReference type="AlphaFoldDB" id="A0A818QRR6"/>
<dbReference type="Proteomes" id="UP000663823">
    <property type="component" value="Unassembled WGS sequence"/>
</dbReference>
<comment type="caution">
    <text evidence="4">The sequence shown here is derived from an EMBL/GenBank/DDBJ whole genome shotgun (WGS) entry which is preliminary data.</text>
</comment>
<dbReference type="Proteomes" id="UP000663882">
    <property type="component" value="Unassembled WGS sequence"/>
</dbReference>
<dbReference type="Gene3D" id="3.20.20.80">
    <property type="entry name" value="Glycosidases"/>
    <property type="match status" value="1"/>
</dbReference>
<gene>
    <name evidence="4" type="ORF">OTI717_LOCUS9062</name>
    <name evidence="3" type="ORF">RFH988_LOCUS14260</name>
</gene>
<dbReference type="InterPro" id="IPR000322">
    <property type="entry name" value="Glyco_hydro_31_TIM"/>
</dbReference>
<evidence type="ECO:0000313" key="3">
    <source>
        <dbReference type="EMBL" id="CAF1002671.1"/>
    </source>
</evidence>
<proteinExistence type="inferred from homology"/>
<dbReference type="GO" id="GO:0005975">
    <property type="term" value="P:carbohydrate metabolic process"/>
    <property type="evidence" value="ECO:0007669"/>
    <property type="project" value="InterPro"/>
</dbReference>
<protein>
    <recommendedName>
        <fullName evidence="2">Glycoside hydrolase family 31 TIM barrel domain-containing protein</fullName>
    </recommendedName>
</protein>
<comment type="similarity">
    <text evidence="1">Belongs to the glycosyl hydrolase 31 family.</text>
</comment>
<feature type="domain" description="Glycoside hydrolase family 31 TIM barrel" evidence="2">
    <location>
        <begin position="37"/>
        <end position="100"/>
    </location>
</feature>
<keyword evidence="1" id="KW-0378">Hydrolase</keyword>
<sequence>MSAERQVVQFDNWYSVQKVPETEFTWSHIFVVVIEYDDIDYFRNQMDFTWNSIRFKRLSEYVDWLHTQEMKFITILIQLLIPKNEIGVFTDRQKDDIWIK</sequence>
<organism evidence="4 5">
    <name type="scientific">Rotaria sordida</name>
    <dbReference type="NCBI Taxonomy" id="392033"/>
    <lineage>
        <taxon>Eukaryota</taxon>
        <taxon>Metazoa</taxon>
        <taxon>Spiralia</taxon>
        <taxon>Gnathifera</taxon>
        <taxon>Rotifera</taxon>
        <taxon>Eurotatoria</taxon>
        <taxon>Bdelloidea</taxon>
        <taxon>Philodinida</taxon>
        <taxon>Philodinidae</taxon>
        <taxon>Rotaria</taxon>
    </lineage>
</organism>
<evidence type="ECO:0000259" key="2">
    <source>
        <dbReference type="Pfam" id="PF01055"/>
    </source>
</evidence>
<name>A0A818QRR6_9BILA</name>
<reference evidence="4" key="1">
    <citation type="submission" date="2021-02" db="EMBL/GenBank/DDBJ databases">
        <authorList>
            <person name="Nowell W R."/>
        </authorList>
    </citation>
    <scope>NUCLEOTIDE SEQUENCE</scope>
</reference>
<dbReference type="Pfam" id="PF01055">
    <property type="entry name" value="Glyco_hydro_31_2nd"/>
    <property type="match status" value="1"/>
</dbReference>
<evidence type="ECO:0000313" key="5">
    <source>
        <dbReference type="Proteomes" id="UP000663823"/>
    </source>
</evidence>
<dbReference type="EMBL" id="CAJNOO010000655">
    <property type="protein sequence ID" value="CAF1002671.1"/>
    <property type="molecule type" value="Genomic_DNA"/>
</dbReference>
<evidence type="ECO:0000256" key="1">
    <source>
        <dbReference type="RuleBase" id="RU361185"/>
    </source>
</evidence>
<dbReference type="EMBL" id="CAJOAX010000753">
    <property type="protein sequence ID" value="CAF3645305.1"/>
    <property type="molecule type" value="Genomic_DNA"/>
</dbReference>
<accession>A0A818QRR6</accession>